<dbReference type="AlphaFoldDB" id="A0A381N5F2"/>
<dbReference type="Pfam" id="PF17384">
    <property type="entry name" value="DUF150_C"/>
    <property type="match status" value="1"/>
</dbReference>
<accession>A0A381N5F2</accession>
<dbReference type="SUPFAM" id="SSF74942">
    <property type="entry name" value="YhbC-like, C-terminal domain"/>
    <property type="match status" value="1"/>
</dbReference>
<dbReference type="Gene3D" id="3.30.300.70">
    <property type="entry name" value="RimP-like superfamily, N-terminal"/>
    <property type="match status" value="1"/>
</dbReference>
<evidence type="ECO:0000259" key="3">
    <source>
        <dbReference type="Pfam" id="PF02576"/>
    </source>
</evidence>
<dbReference type="GO" id="GO:0006412">
    <property type="term" value="P:translation"/>
    <property type="evidence" value="ECO:0007669"/>
    <property type="project" value="TreeGrafter"/>
</dbReference>
<keyword evidence="2" id="KW-0690">Ribosome biogenesis</keyword>
<evidence type="ECO:0000259" key="4">
    <source>
        <dbReference type="Pfam" id="PF17384"/>
    </source>
</evidence>
<evidence type="ECO:0000256" key="1">
    <source>
        <dbReference type="ARBA" id="ARBA00022490"/>
    </source>
</evidence>
<dbReference type="InterPro" id="IPR035956">
    <property type="entry name" value="RimP_N_sf"/>
</dbReference>
<dbReference type="FunFam" id="3.30.300.70:FF:000001">
    <property type="entry name" value="Ribosome maturation factor RimP"/>
    <property type="match status" value="1"/>
</dbReference>
<dbReference type="InterPro" id="IPR028998">
    <property type="entry name" value="RimP_C"/>
</dbReference>
<dbReference type="InterPro" id="IPR003728">
    <property type="entry name" value="Ribosome_maturation_RimP"/>
</dbReference>
<dbReference type="CDD" id="cd01734">
    <property type="entry name" value="YlxS_C"/>
    <property type="match status" value="1"/>
</dbReference>
<evidence type="ECO:0008006" key="6">
    <source>
        <dbReference type="Google" id="ProtNLM"/>
    </source>
</evidence>
<dbReference type="InterPro" id="IPR028989">
    <property type="entry name" value="RimP_N"/>
</dbReference>
<sequence>MIAAHKAQREQVWQMAKRVANSYGLSIFDVQLRREAPGWVLRVILDREDATAVNDQDGVNIENCQQVSRELSALLDVENLLDQSYTLEISSPGLDRPLRHVNEYRRFVGKLAKIVISKDINGQHSLTGRIRKVTDNELSLDIGTQTHQISFSVITRGRLEVEL</sequence>
<proteinExistence type="inferred from homology"/>
<dbReference type="Pfam" id="PF02576">
    <property type="entry name" value="RimP_N"/>
    <property type="match status" value="1"/>
</dbReference>
<dbReference type="EMBL" id="UINC01000134">
    <property type="protein sequence ID" value="SUZ49775.1"/>
    <property type="molecule type" value="Genomic_DNA"/>
</dbReference>
<evidence type="ECO:0000256" key="2">
    <source>
        <dbReference type="ARBA" id="ARBA00022517"/>
    </source>
</evidence>
<gene>
    <name evidence="5" type="ORF">METZ01_LOCUS2629</name>
</gene>
<dbReference type="GO" id="GO:0000028">
    <property type="term" value="P:ribosomal small subunit assembly"/>
    <property type="evidence" value="ECO:0007669"/>
    <property type="project" value="TreeGrafter"/>
</dbReference>
<dbReference type="InterPro" id="IPR036847">
    <property type="entry name" value="RimP_C_sf"/>
</dbReference>
<dbReference type="PANTHER" id="PTHR33867">
    <property type="entry name" value="RIBOSOME MATURATION FACTOR RIMP"/>
    <property type="match status" value="1"/>
</dbReference>
<feature type="domain" description="Ribosome maturation factor RimP N-terminal" evidence="3">
    <location>
        <begin position="16"/>
        <end position="95"/>
    </location>
</feature>
<dbReference type="SUPFAM" id="SSF75420">
    <property type="entry name" value="YhbC-like, N-terminal domain"/>
    <property type="match status" value="1"/>
</dbReference>
<dbReference type="HAMAP" id="MF_01077">
    <property type="entry name" value="RimP"/>
    <property type="match status" value="1"/>
</dbReference>
<reference evidence="5" key="1">
    <citation type="submission" date="2018-05" db="EMBL/GenBank/DDBJ databases">
        <authorList>
            <person name="Lanie J.A."/>
            <person name="Ng W.-L."/>
            <person name="Kazmierczak K.M."/>
            <person name="Andrzejewski T.M."/>
            <person name="Davidsen T.M."/>
            <person name="Wayne K.J."/>
            <person name="Tettelin H."/>
            <person name="Glass J.I."/>
            <person name="Rusch D."/>
            <person name="Podicherti R."/>
            <person name="Tsui H.-C.T."/>
            <person name="Winkler M.E."/>
        </authorList>
    </citation>
    <scope>NUCLEOTIDE SEQUENCE</scope>
</reference>
<name>A0A381N5F2_9ZZZZ</name>
<dbReference type="Gene3D" id="2.30.30.180">
    <property type="entry name" value="Ribosome maturation factor RimP, C-terminal domain"/>
    <property type="match status" value="1"/>
</dbReference>
<keyword evidence="1" id="KW-0963">Cytoplasm</keyword>
<evidence type="ECO:0000313" key="5">
    <source>
        <dbReference type="EMBL" id="SUZ49775.1"/>
    </source>
</evidence>
<dbReference type="GO" id="GO:0005829">
    <property type="term" value="C:cytosol"/>
    <property type="evidence" value="ECO:0007669"/>
    <property type="project" value="TreeGrafter"/>
</dbReference>
<protein>
    <recommendedName>
        <fullName evidence="6">Ribosome maturation factor RimP N-terminal domain-containing protein</fullName>
    </recommendedName>
</protein>
<feature type="domain" description="Ribosome maturation factor RimP C-terminal" evidence="4">
    <location>
        <begin position="99"/>
        <end position="162"/>
    </location>
</feature>
<organism evidence="5">
    <name type="scientific">marine metagenome</name>
    <dbReference type="NCBI Taxonomy" id="408172"/>
    <lineage>
        <taxon>unclassified sequences</taxon>
        <taxon>metagenomes</taxon>
        <taxon>ecological metagenomes</taxon>
    </lineage>
</organism>
<dbReference type="PANTHER" id="PTHR33867:SF1">
    <property type="entry name" value="RIBOSOME MATURATION FACTOR RIMP"/>
    <property type="match status" value="1"/>
</dbReference>